<dbReference type="InterPro" id="IPR000415">
    <property type="entry name" value="Nitroreductase-like"/>
</dbReference>
<evidence type="ECO:0000256" key="1">
    <source>
        <dbReference type="ARBA" id="ARBA00007118"/>
    </source>
</evidence>
<comment type="similarity">
    <text evidence="1">Belongs to the nitroreductase family.</text>
</comment>
<keyword evidence="6" id="KW-1185">Reference proteome</keyword>
<proteinExistence type="inferred from homology"/>
<evidence type="ECO:0000313" key="6">
    <source>
        <dbReference type="Proteomes" id="UP000789803"/>
    </source>
</evidence>
<dbReference type="Gene3D" id="3.40.109.10">
    <property type="entry name" value="NADH Oxidase"/>
    <property type="match status" value="1"/>
</dbReference>
<feature type="domain" description="Nitroreductase" evidence="4">
    <location>
        <begin position="9"/>
        <end position="189"/>
    </location>
</feature>
<keyword evidence="3 5" id="KW-0560">Oxidoreductase</keyword>
<evidence type="ECO:0000256" key="2">
    <source>
        <dbReference type="ARBA" id="ARBA00022857"/>
    </source>
</evidence>
<organism evidence="5 6">
    <name type="scientific">Campylobacter majalis</name>
    <dbReference type="NCBI Taxonomy" id="2790656"/>
    <lineage>
        <taxon>Bacteria</taxon>
        <taxon>Pseudomonadati</taxon>
        <taxon>Campylobacterota</taxon>
        <taxon>Epsilonproteobacteria</taxon>
        <taxon>Campylobacterales</taxon>
        <taxon>Campylobacteraceae</taxon>
        <taxon>Campylobacter</taxon>
    </lineage>
</organism>
<dbReference type="SUPFAM" id="SSF55469">
    <property type="entry name" value="FMN-dependent nitroreductase-like"/>
    <property type="match status" value="1"/>
</dbReference>
<reference evidence="5 6" key="1">
    <citation type="submission" date="2020-11" db="EMBL/GenBank/DDBJ databases">
        <authorList>
            <person name="Peeters C."/>
        </authorList>
    </citation>
    <scope>NUCLEOTIDE SEQUENCE [LARGE SCALE GENOMIC DNA]</scope>
    <source>
        <strain evidence="5 6">LMG 7974</strain>
    </source>
</reference>
<comment type="caution">
    <text evidence="5">The sequence shown here is derived from an EMBL/GenBank/DDBJ whole genome shotgun (WGS) entry which is preliminary data.</text>
</comment>
<evidence type="ECO:0000259" key="4">
    <source>
        <dbReference type="Pfam" id="PF00881"/>
    </source>
</evidence>
<dbReference type="EC" id="1.-.-.-" evidence="5"/>
<dbReference type="InterPro" id="IPR029479">
    <property type="entry name" value="Nitroreductase"/>
</dbReference>
<dbReference type="RefSeq" id="WP_229933095.1">
    <property type="nucleotide sequence ID" value="NZ_CAJHOF010000011.1"/>
</dbReference>
<dbReference type="PANTHER" id="PTHR43673:SF10">
    <property type="entry name" value="NADH DEHYDROGENASE_NAD(P)H NITROREDUCTASE XCC3605-RELATED"/>
    <property type="match status" value="1"/>
</dbReference>
<gene>
    <name evidence="5" type="primary">yfkO</name>
    <name evidence="5" type="ORF">LMG7974_01304</name>
</gene>
<protein>
    <submittedName>
        <fullName evidence="5">NAD(P)H nitroreductase YfkO</fullName>
        <ecNumber evidence="5">1.-.-.-</ecNumber>
    </submittedName>
</protein>
<evidence type="ECO:0000313" key="5">
    <source>
        <dbReference type="EMBL" id="CAD7289026.1"/>
    </source>
</evidence>
<keyword evidence="2" id="KW-0521">NADP</keyword>
<dbReference type="InterPro" id="IPR033878">
    <property type="entry name" value="NfsB-like"/>
</dbReference>
<dbReference type="PANTHER" id="PTHR43673">
    <property type="entry name" value="NAD(P)H NITROREDUCTASE YDGI-RELATED"/>
    <property type="match status" value="1"/>
</dbReference>
<evidence type="ECO:0000256" key="3">
    <source>
        <dbReference type="ARBA" id="ARBA00023002"/>
    </source>
</evidence>
<dbReference type="Proteomes" id="UP000789803">
    <property type="component" value="Unassembled WGS sequence"/>
</dbReference>
<dbReference type="EMBL" id="CAJHOF010000011">
    <property type="protein sequence ID" value="CAD7289026.1"/>
    <property type="molecule type" value="Genomic_DNA"/>
</dbReference>
<sequence length="210" mass="24419">MKDYLGIINFRHACKIFDENKKVSREDIDYILEAGRVSPSSTGLEQWDFVVITNQELKQKIREVSWNQVQMTSCSHLIVVLAKISDLKSDSQYVANMIKRRPDKTPQELQNRINFYKNFITENFKDDDELLYTWAHAQCMFAATNIMNAAAFKGIDTCAIEGMDRHAVGKILNIDTKKHRVAIMIPVGYRLNEQPPKYRRKTDDVITWIE</sequence>
<name>A0ABM8Q7R3_9BACT</name>
<dbReference type="CDD" id="cd02149">
    <property type="entry name" value="NfsB-like"/>
    <property type="match status" value="1"/>
</dbReference>
<accession>A0ABM8Q7R3</accession>
<dbReference type="Pfam" id="PF00881">
    <property type="entry name" value="Nitroreductase"/>
    <property type="match status" value="1"/>
</dbReference>
<dbReference type="GO" id="GO:0016491">
    <property type="term" value="F:oxidoreductase activity"/>
    <property type="evidence" value="ECO:0007669"/>
    <property type="project" value="UniProtKB-KW"/>
</dbReference>